<organism evidence="1">
    <name type="scientific">Arundo donax</name>
    <name type="common">Giant reed</name>
    <name type="synonym">Donax arundinaceus</name>
    <dbReference type="NCBI Taxonomy" id="35708"/>
    <lineage>
        <taxon>Eukaryota</taxon>
        <taxon>Viridiplantae</taxon>
        <taxon>Streptophyta</taxon>
        <taxon>Embryophyta</taxon>
        <taxon>Tracheophyta</taxon>
        <taxon>Spermatophyta</taxon>
        <taxon>Magnoliopsida</taxon>
        <taxon>Liliopsida</taxon>
        <taxon>Poales</taxon>
        <taxon>Poaceae</taxon>
        <taxon>PACMAD clade</taxon>
        <taxon>Arundinoideae</taxon>
        <taxon>Arundineae</taxon>
        <taxon>Arundo</taxon>
    </lineage>
</organism>
<protein>
    <submittedName>
        <fullName evidence="1">Uncharacterized protein</fullName>
    </submittedName>
</protein>
<reference evidence="1" key="2">
    <citation type="journal article" date="2015" name="Data Brief">
        <title>Shoot transcriptome of the giant reed, Arundo donax.</title>
        <authorList>
            <person name="Barrero R.A."/>
            <person name="Guerrero F.D."/>
            <person name="Moolhuijzen P."/>
            <person name="Goolsby J.A."/>
            <person name="Tidwell J."/>
            <person name="Bellgard S.E."/>
            <person name="Bellgard M.I."/>
        </authorList>
    </citation>
    <scope>NUCLEOTIDE SEQUENCE</scope>
    <source>
        <tissue evidence="1">Shoot tissue taken approximately 20 cm above the soil surface</tissue>
    </source>
</reference>
<reference evidence="1" key="1">
    <citation type="submission" date="2014-09" db="EMBL/GenBank/DDBJ databases">
        <authorList>
            <person name="Magalhaes I.L.F."/>
            <person name="Oliveira U."/>
            <person name="Santos F.R."/>
            <person name="Vidigal T.H.D.A."/>
            <person name="Brescovit A.D."/>
            <person name="Santos A.J."/>
        </authorList>
    </citation>
    <scope>NUCLEOTIDE SEQUENCE</scope>
    <source>
        <tissue evidence="1">Shoot tissue taken approximately 20 cm above the soil surface</tissue>
    </source>
</reference>
<evidence type="ECO:0000313" key="1">
    <source>
        <dbReference type="EMBL" id="JAE22491.1"/>
    </source>
</evidence>
<dbReference type="EMBL" id="GBRH01175405">
    <property type="protein sequence ID" value="JAE22491.1"/>
    <property type="molecule type" value="Transcribed_RNA"/>
</dbReference>
<sequence>MPNAKLRALEAIQSHIQAQVAQLNTQPPAPLLICSMGTQTTCK</sequence>
<proteinExistence type="predicted"/>
<accession>A0A0A9GIX1</accession>
<name>A0A0A9GIX1_ARUDO</name>
<dbReference type="AlphaFoldDB" id="A0A0A9GIX1"/>